<keyword evidence="2" id="KW-1185">Reference proteome</keyword>
<gene>
    <name evidence="1" type="ORF">PDUR_05980</name>
</gene>
<dbReference type="Proteomes" id="UP000029409">
    <property type="component" value="Chromosome"/>
</dbReference>
<accession>A0A089HLG8</accession>
<sequence>MHKELLTEYLLGHMIKFNLGSLMGLFPDAGFLADLGLLRISPRDYEPLLPKDGSFRQKSRLSPFLYRLPVN</sequence>
<dbReference type="KEGG" id="pdu:PDUR_05980"/>
<name>A0A089HLG8_PAEDU</name>
<protein>
    <submittedName>
        <fullName evidence="1">Uncharacterized protein</fullName>
    </submittedName>
</protein>
<evidence type="ECO:0000313" key="1">
    <source>
        <dbReference type="EMBL" id="AIQ11545.1"/>
    </source>
</evidence>
<dbReference type="STRING" id="44251.PDUR_05980"/>
<dbReference type="EMBL" id="CP009288">
    <property type="protein sequence ID" value="AIQ11545.1"/>
    <property type="molecule type" value="Genomic_DNA"/>
</dbReference>
<evidence type="ECO:0000313" key="2">
    <source>
        <dbReference type="Proteomes" id="UP000029409"/>
    </source>
</evidence>
<dbReference type="AlphaFoldDB" id="A0A089HLG8"/>
<reference evidence="1 2" key="1">
    <citation type="submission" date="2014-08" db="EMBL/GenBank/DDBJ databases">
        <title>Comparative genomics of the Paenibacillus odorifer group.</title>
        <authorList>
            <person name="den Bakker H.C."/>
            <person name="Tsai Y.-C."/>
            <person name="Martin N."/>
            <person name="Korlach J."/>
            <person name="Wiedmann M."/>
        </authorList>
    </citation>
    <scope>NUCLEOTIDE SEQUENCE [LARGE SCALE GENOMIC DNA]</scope>
    <source>
        <strain evidence="1 2">DSM 1735</strain>
    </source>
</reference>
<proteinExistence type="predicted"/>
<organism evidence="1 2">
    <name type="scientific">Paenibacillus durus</name>
    <name type="common">Paenibacillus azotofixans</name>
    <dbReference type="NCBI Taxonomy" id="44251"/>
    <lineage>
        <taxon>Bacteria</taxon>
        <taxon>Bacillati</taxon>
        <taxon>Bacillota</taxon>
        <taxon>Bacilli</taxon>
        <taxon>Bacillales</taxon>
        <taxon>Paenibacillaceae</taxon>
        <taxon>Paenibacillus</taxon>
    </lineage>
</organism>